<dbReference type="Proteomes" id="UP000254807">
    <property type="component" value="Unassembled WGS sequence"/>
</dbReference>
<dbReference type="InterPro" id="IPR008988">
    <property type="entry name" value="Transcriptional_repressor_C"/>
</dbReference>
<dbReference type="PANTHER" id="PTHR42954">
    <property type="entry name" value="FE(2+) TRANSPORT PROTEIN A"/>
    <property type="match status" value="1"/>
</dbReference>
<dbReference type="RefSeq" id="WP_003127410.1">
    <property type="nucleotide sequence ID" value="NZ_CABEIK010000001.1"/>
</dbReference>
<dbReference type="InterPro" id="IPR052713">
    <property type="entry name" value="FeoA"/>
</dbReference>
<dbReference type="SUPFAM" id="SSF50037">
    <property type="entry name" value="C-terminal domain of transcriptional repressors"/>
    <property type="match status" value="2"/>
</dbReference>
<keyword evidence="6" id="KW-1185">Reference proteome</keyword>
<proteinExistence type="predicted"/>
<gene>
    <name evidence="5" type="primary">feoA</name>
    <name evidence="4" type="ORF">GTI89_02330</name>
    <name evidence="5" type="ORF">NCTC12360_01876</name>
    <name evidence="3" type="ORF">P7E30_08435</name>
</gene>
<dbReference type="Pfam" id="PF04023">
    <property type="entry name" value="FeoA"/>
    <property type="match status" value="2"/>
</dbReference>
<dbReference type="PANTHER" id="PTHR42954:SF2">
    <property type="entry name" value="FE(2+) TRANSPORT PROTEIN A"/>
    <property type="match status" value="1"/>
</dbReference>
<dbReference type="Gene3D" id="2.30.30.90">
    <property type="match status" value="2"/>
</dbReference>
<dbReference type="Proteomes" id="UP000439965">
    <property type="component" value="Unassembled WGS sequence"/>
</dbReference>
<reference evidence="4 7" key="2">
    <citation type="submission" date="2019-04" db="EMBL/GenBank/DDBJ databases">
        <title>Step-wise assembly of the neonatal virome modulated by breast feeding.</title>
        <authorList>
            <person name="Liang G."/>
            <person name="Bushman F."/>
        </authorList>
    </citation>
    <scope>NUCLEOTIDE SEQUENCE [LARGE SCALE GENOMIC DNA]</scope>
    <source>
        <strain evidence="4 7">E3404</strain>
    </source>
</reference>
<reference evidence="3" key="3">
    <citation type="submission" date="2023-03" db="EMBL/GenBank/DDBJ databases">
        <authorList>
            <person name="Shen W."/>
            <person name="Cai J."/>
        </authorList>
    </citation>
    <scope>NUCLEOTIDE SEQUENCE</scope>
    <source>
        <strain evidence="3">K69-2</strain>
    </source>
</reference>
<dbReference type="EMBL" id="UFYW01000001">
    <property type="protein sequence ID" value="STD83411.1"/>
    <property type="molecule type" value="Genomic_DNA"/>
</dbReference>
<dbReference type="EMBL" id="WVTI01000002">
    <property type="protein sequence ID" value="MXS24916.1"/>
    <property type="molecule type" value="Genomic_DNA"/>
</dbReference>
<feature type="domain" description="Ferrous iron transporter FeoA-like" evidence="2">
    <location>
        <begin position="1"/>
        <end position="71"/>
    </location>
</feature>
<dbReference type="InterPro" id="IPR038157">
    <property type="entry name" value="FeoA_core_dom"/>
</dbReference>
<accession>A0A1L8TVE7</accession>
<evidence type="ECO:0000313" key="6">
    <source>
        <dbReference type="Proteomes" id="UP000254807"/>
    </source>
</evidence>
<dbReference type="InterPro" id="IPR007167">
    <property type="entry name" value="Fe-transptr_FeoA-like"/>
</dbReference>
<evidence type="ECO:0000313" key="4">
    <source>
        <dbReference type="EMBL" id="MXS24916.1"/>
    </source>
</evidence>
<evidence type="ECO:0000313" key="7">
    <source>
        <dbReference type="Proteomes" id="UP000439965"/>
    </source>
</evidence>
<reference evidence="5 6" key="1">
    <citation type="submission" date="2018-06" db="EMBL/GenBank/DDBJ databases">
        <authorList>
            <consortium name="Pathogen Informatics"/>
            <person name="Doyle S."/>
        </authorList>
    </citation>
    <scope>NUCLEOTIDE SEQUENCE [LARGE SCALE GENOMIC DNA]</scope>
    <source>
        <strain evidence="5 6">NCTC12360</strain>
    </source>
</reference>
<evidence type="ECO:0000313" key="3">
    <source>
        <dbReference type="EMBL" id="MDT2690230.1"/>
    </source>
</evidence>
<dbReference type="AlphaFoldDB" id="A0A1L8TVE7"/>
<feature type="domain" description="Ferrous iron transporter FeoA-like" evidence="2">
    <location>
        <begin position="79"/>
        <end position="151"/>
    </location>
</feature>
<sequence>MKMAQTEASRIYQIEAITTPKNVTAHLNDLGLRVGVDILMVQKNCKSGIILHRDNRIALDASVMEQIDVSERQQQTVLTSLDQLHVGEQGKVVKIATTGALRRRLMDMGITKNVPIHIVKLAPLGDPIEIRLRGYELSLRKQEAAFVFVEKGVEE</sequence>
<protein>
    <submittedName>
        <fullName evidence="5">Ferrous iron transport protein A</fullName>
    </submittedName>
</protein>
<keyword evidence="1" id="KW-0408">Iron</keyword>
<dbReference type="GO" id="GO:0046914">
    <property type="term" value="F:transition metal ion binding"/>
    <property type="evidence" value="ECO:0007669"/>
    <property type="project" value="InterPro"/>
</dbReference>
<name>A0A1L8TVE7_ENTGA</name>
<dbReference type="SMART" id="SM00899">
    <property type="entry name" value="FeoA"/>
    <property type="match status" value="2"/>
</dbReference>
<organism evidence="5 6">
    <name type="scientific">Enterococcus gallinarum</name>
    <dbReference type="NCBI Taxonomy" id="1353"/>
    <lineage>
        <taxon>Bacteria</taxon>
        <taxon>Bacillati</taxon>
        <taxon>Bacillota</taxon>
        <taxon>Bacilli</taxon>
        <taxon>Lactobacillales</taxon>
        <taxon>Enterococcaceae</taxon>
        <taxon>Enterococcus</taxon>
    </lineage>
</organism>
<evidence type="ECO:0000256" key="1">
    <source>
        <dbReference type="ARBA" id="ARBA00023004"/>
    </source>
</evidence>
<evidence type="ECO:0000259" key="2">
    <source>
        <dbReference type="SMART" id="SM00899"/>
    </source>
</evidence>
<dbReference type="EMBL" id="JARPZN010000004">
    <property type="protein sequence ID" value="MDT2690230.1"/>
    <property type="molecule type" value="Genomic_DNA"/>
</dbReference>
<dbReference type="Proteomes" id="UP001183682">
    <property type="component" value="Unassembled WGS sequence"/>
</dbReference>
<dbReference type="OrthoDB" id="9811076at2"/>
<evidence type="ECO:0000313" key="5">
    <source>
        <dbReference type="EMBL" id="STD83411.1"/>
    </source>
</evidence>